<dbReference type="NCBIfam" id="TIGR01167">
    <property type="entry name" value="LPXTG_anchor"/>
    <property type="match status" value="1"/>
</dbReference>
<dbReference type="GO" id="GO:0005975">
    <property type="term" value="P:carbohydrate metabolic process"/>
    <property type="evidence" value="ECO:0007669"/>
    <property type="project" value="UniProtKB-ARBA"/>
</dbReference>
<feature type="domain" description="Gram-positive cocci surface proteins LPxTG" evidence="8">
    <location>
        <begin position="470"/>
        <end position="507"/>
    </location>
</feature>
<feature type="chain" id="PRO_5003953628" evidence="7">
    <location>
        <begin position="31"/>
        <end position="512"/>
    </location>
</feature>
<evidence type="ECO:0000256" key="4">
    <source>
        <dbReference type="ARBA" id="ARBA00023088"/>
    </source>
</evidence>
<evidence type="ECO:0000256" key="5">
    <source>
        <dbReference type="SAM" id="MobiDB-lite"/>
    </source>
</evidence>
<feature type="signal peptide" evidence="7">
    <location>
        <begin position="1"/>
        <end position="30"/>
    </location>
</feature>
<comment type="caution">
    <text evidence="10">The sequence shown here is derived from an EMBL/GenBank/DDBJ whole genome shotgun (WGS) entry which is preliminary data.</text>
</comment>
<feature type="region of interest" description="Disordered" evidence="5">
    <location>
        <begin position="374"/>
        <end position="396"/>
    </location>
</feature>
<keyword evidence="4" id="KW-0572">Peptidoglycan-anchor</keyword>
<dbReference type="eggNOG" id="COG4932">
    <property type="taxonomic scope" value="Bacteria"/>
</dbReference>
<keyword evidence="6" id="KW-0812">Transmembrane</keyword>
<dbReference type="OrthoDB" id="3199332at2"/>
<dbReference type="AlphaFoldDB" id="L1ML64"/>
<dbReference type="Gene3D" id="2.60.40.10">
    <property type="entry name" value="Immunoglobulins"/>
    <property type="match status" value="2"/>
</dbReference>
<proteinExistence type="predicted"/>
<dbReference type="Pfam" id="PF16555">
    <property type="entry name" value="GramPos_pilinD1"/>
    <property type="match status" value="1"/>
</dbReference>
<dbReference type="HOGENOM" id="CLU_029024_2_0_11"/>
<dbReference type="InterPro" id="IPR048052">
    <property type="entry name" value="FM1-like"/>
</dbReference>
<keyword evidence="2" id="KW-0964">Secreted</keyword>
<dbReference type="InterPro" id="IPR019931">
    <property type="entry name" value="LPXTG_anchor"/>
</dbReference>
<dbReference type="Proteomes" id="UP000010445">
    <property type="component" value="Unassembled WGS sequence"/>
</dbReference>
<keyword evidence="6" id="KW-0472">Membrane</keyword>
<dbReference type="Pfam" id="PF00746">
    <property type="entry name" value="Gram_pos_anchor"/>
    <property type="match status" value="1"/>
</dbReference>
<name>L1ML64_9CORY</name>
<keyword evidence="11" id="KW-1185">Reference proteome</keyword>
<dbReference type="EMBL" id="AMEM01000009">
    <property type="protein sequence ID" value="EKX91775.1"/>
    <property type="molecule type" value="Genomic_DNA"/>
</dbReference>
<dbReference type="STRING" id="1035195.HMPREF9997_00436"/>
<sequence length="512" mass="54836">MRTSKFRCAALLAASAIALSGSLAPSVAFAQNKPSVTSPTSTTVDLEHEVSLTINKYKGELGQTTEPFPGVGFKIEKVYINNPLNTAAGWKEASQLTAETAPIDGSWPAITPQTDTSGQINISTNNLNGAKDFKVGVYKITEQQQTGYTVAKPFLVTLPFVDEGVWKYEQTVKPKNQDVQPTKTVVDEGKTLGDDLEYTIEAPVPADKLSRFAIKDDLAYYLGFNEASGPQVKLINKTGDVTTLTAGTDFVLTKPADGQPGQVSIDFQSDGQRQALENHRQNDPGLKVQIKFTAKLLSVPDNGKVDNDAVVDLPNNVSVTTNKNGNPGASSHFGQLVITKKGEDNARLTDEQRTMTGAEFQLYRCTEESGKWTVKGSPINGSSDQGTNSKTNTFVTPRGANLTTSVTVYGVQHEGRVNNADVTDELCVVETKAPSGFALNPEPQPVVNANPKVGNNDFNMTAEVMDYSDSAIGQLPATGEKGVFALMAAGLALLIGGVWARLRHNRKQAHGA</sequence>
<organism evidence="10 11">
    <name type="scientific">Corynebacterium durum F0235</name>
    <dbReference type="NCBI Taxonomy" id="1035195"/>
    <lineage>
        <taxon>Bacteria</taxon>
        <taxon>Bacillati</taxon>
        <taxon>Actinomycetota</taxon>
        <taxon>Actinomycetes</taxon>
        <taxon>Mycobacteriales</taxon>
        <taxon>Corynebacteriaceae</taxon>
        <taxon>Corynebacterium</taxon>
    </lineage>
</organism>
<feature type="compositionally biased region" description="Polar residues" evidence="5">
    <location>
        <begin position="379"/>
        <end position="396"/>
    </location>
</feature>
<keyword evidence="3 7" id="KW-0732">Signal</keyword>
<evidence type="ECO:0000259" key="9">
    <source>
        <dbReference type="Pfam" id="PF16555"/>
    </source>
</evidence>
<dbReference type="NCBIfam" id="NF033902">
    <property type="entry name" value="iso_D2_wall_anc"/>
    <property type="match status" value="1"/>
</dbReference>
<feature type="domain" description="Gram-positive pilin subunit D1 N-terminal" evidence="9">
    <location>
        <begin position="58"/>
        <end position="176"/>
    </location>
</feature>
<protein>
    <submittedName>
        <fullName evidence="10">LPXTG-motif protein cell wall anchor domain protein</fullName>
    </submittedName>
</protein>
<feature type="transmembrane region" description="Helical" evidence="6">
    <location>
        <begin position="482"/>
        <end position="502"/>
    </location>
</feature>
<evidence type="ECO:0000256" key="3">
    <source>
        <dbReference type="ARBA" id="ARBA00022729"/>
    </source>
</evidence>
<evidence type="ECO:0000256" key="1">
    <source>
        <dbReference type="ARBA" id="ARBA00022512"/>
    </source>
</evidence>
<reference evidence="10 11" key="1">
    <citation type="submission" date="2012-05" db="EMBL/GenBank/DDBJ databases">
        <authorList>
            <person name="Weinstock G."/>
            <person name="Sodergren E."/>
            <person name="Lobos E.A."/>
            <person name="Fulton L."/>
            <person name="Fulton R."/>
            <person name="Courtney L."/>
            <person name="Fronick C."/>
            <person name="O'Laughlin M."/>
            <person name="Godfrey J."/>
            <person name="Wilson R.M."/>
            <person name="Miner T."/>
            <person name="Farmer C."/>
            <person name="Delehaunty K."/>
            <person name="Cordes M."/>
            <person name="Minx P."/>
            <person name="Tomlinson C."/>
            <person name="Chen J."/>
            <person name="Wollam A."/>
            <person name="Pepin K.H."/>
            <person name="Bhonagiri V."/>
            <person name="Zhang X."/>
            <person name="Suruliraj S."/>
            <person name="Warren W."/>
            <person name="Mitreva M."/>
            <person name="Mardis E.R."/>
            <person name="Wilson R.K."/>
        </authorList>
    </citation>
    <scope>NUCLEOTIDE SEQUENCE [LARGE SCALE GENOMIC DNA]</scope>
    <source>
        <strain evidence="10 11">F0235</strain>
    </source>
</reference>
<accession>L1ML64</accession>
<evidence type="ECO:0000256" key="6">
    <source>
        <dbReference type="SAM" id="Phobius"/>
    </source>
</evidence>
<evidence type="ECO:0000256" key="7">
    <source>
        <dbReference type="SAM" id="SignalP"/>
    </source>
</evidence>
<dbReference type="InterPro" id="IPR013783">
    <property type="entry name" value="Ig-like_fold"/>
</dbReference>
<evidence type="ECO:0000256" key="2">
    <source>
        <dbReference type="ARBA" id="ARBA00022525"/>
    </source>
</evidence>
<evidence type="ECO:0000313" key="10">
    <source>
        <dbReference type="EMBL" id="EKX91775.1"/>
    </source>
</evidence>
<keyword evidence="6" id="KW-1133">Transmembrane helix</keyword>
<dbReference type="Gene3D" id="2.60.40.740">
    <property type="match status" value="1"/>
</dbReference>
<dbReference type="RefSeq" id="WP_006062688.1">
    <property type="nucleotide sequence ID" value="NZ_KB290827.1"/>
</dbReference>
<keyword evidence="1" id="KW-0134">Cell wall</keyword>
<dbReference type="InterPro" id="IPR032364">
    <property type="entry name" value="GramPos_pilinD1_N"/>
</dbReference>
<evidence type="ECO:0000259" key="8">
    <source>
        <dbReference type="Pfam" id="PF00746"/>
    </source>
</evidence>
<gene>
    <name evidence="10" type="ORF">HMPREF9997_00436</name>
</gene>
<dbReference type="PATRIC" id="fig|1035195.3.peg.396"/>
<evidence type="ECO:0000313" key="11">
    <source>
        <dbReference type="Proteomes" id="UP000010445"/>
    </source>
</evidence>